<dbReference type="AlphaFoldDB" id="X1INQ8"/>
<reference evidence="2" key="1">
    <citation type="journal article" date="2014" name="Front. Microbiol.">
        <title>High frequency of phylogenetically diverse reductive dehalogenase-homologous genes in deep subseafloor sedimentary metagenomes.</title>
        <authorList>
            <person name="Kawai M."/>
            <person name="Futagami T."/>
            <person name="Toyoda A."/>
            <person name="Takaki Y."/>
            <person name="Nishi S."/>
            <person name="Hori S."/>
            <person name="Arai W."/>
            <person name="Tsubouchi T."/>
            <person name="Morono Y."/>
            <person name="Uchiyama I."/>
            <person name="Ito T."/>
            <person name="Fujiyama A."/>
            <person name="Inagaki F."/>
            <person name="Takami H."/>
        </authorList>
    </citation>
    <scope>NUCLEOTIDE SEQUENCE</scope>
    <source>
        <strain evidence="2">Expedition CK06-06</strain>
    </source>
</reference>
<evidence type="ECO:0000313" key="2">
    <source>
        <dbReference type="EMBL" id="GAH84061.1"/>
    </source>
</evidence>
<gene>
    <name evidence="2" type="ORF">S03H2_57799</name>
</gene>
<dbReference type="EMBL" id="BARU01037061">
    <property type="protein sequence ID" value="GAH84061.1"/>
    <property type="molecule type" value="Genomic_DNA"/>
</dbReference>
<sequence>DIDVDVDIDADIDVDVDADIDIDVDTDIGIDVDADIDTEVDVDTDAIGVTTTPAPIMLLLSAFLLVFGISGISFYYIITIEGLKFLMFLGAPVIGYLVSKYLNVAWKKIAKSQYYKISPTLNLIGKKGEVVFPINERGGVIRIVSSTPMKYEKMHVMPYDDTSYFERGMIVYIIRVKNNKVIVDINKNLVKKMR</sequence>
<feature type="non-terminal residue" evidence="2">
    <location>
        <position position="1"/>
    </location>
</feature>
<protein>
    <recommendedName>
        <fullName evidence="3">NfeD-like C-terminal domain-containing protein</fullName>
    </recommendedName>
</protein>
<accession>X1INQ8</accession>
<name>X1INQ8_9ZZZZ</name>
<keyword evidence="1" id="KW-1133">Transmembrane helix</keyword>
<keyword evidence="1" id="KW-0812">Transmembrane</keyword>
<comment type="caution">
    <text evidence="2">The sequence shown here is derived from an EMBL/GenBank/DDBJ whole genome shotgun (WGS) entry which is preliminary data.</text>
</comment>
<proteinExistence type="predicted"/>
<feature type="transmembrane region" description="Helical" evidence="1">
    <location>
        <begin position="85"/>
        <end position="106"/>
    </location>
</feature>
<organism evidence="2">
    <name type="scientific">marine sediment metagenome</name>
    <dbReference type="NCBI Taxonomy" id="412755"/>
    <lineage>
        <taxon>unclassified sequences</taxon>
        <taxon>metagenomes</taxon>
        <taxon>ecological metagenomes</taxon>
    </lineage>
</organism>
<evidence type="ECO:0000256" key="1">
    <source>
        <dbReference type="SAM" id="Phobius"/>
    </source>
</evidence>
<evidence type="ECO:0008006" key="3">
    <source>
        <dbReference type="Google" id="ProtNLM"/>
    </source>
</evidence>
<feature type="transmembrane region" description="Helical" evidence="1">
    <location>
        <begin position="56"/>
        <end position="78"/>
    </location>
</feature>
<keyword evidence="1" id="KW-0472">Membrane</keyword>